<gene>
    <name evidence="1" type="ORF">AJ80_02798</name>
</gene>
<comment type="caution">
    <text evidence="1">The sequence shown here is derived from an EMBL/GenBank/DDBJ whole genome shotgun (WGS) entry which is preliminary data.</text>
</comment>
<keyword evidence="2" id="KW-1185">Reference proteome</keyword>
<protein>
    <recommendedName>
        <fullName evidence="3">Protein-ribulosamine 3-kinase</fullName>
    </recommendedName>
</protein>
<dbReference type="Gene3D" id="1.10.510.10">
    <property type="entry name" value="Transferase(Phosphotransferase) domain 1"/>
    <property type="match status" value="1"/>
</dbReference>
<dbReference type="Pfam" id="PF03881">
    <property type="entry name" value="Fructosamin_kin"/>
    <property type="match status" value="1"/>
</dbReference>
<dbReference type="Proteomes" id="UP000224634">
    <property type="component" value="Unassembled WGS sequence"/>
</dbReference>
<evidence type="ECO:0000313" key="2">
    <source>
        <dbReference type="Proteomes" id="UP000224634"/>
    </source>
</evidence>
<proteinExistence type="predicted"/>
<organism evidence="1 2">
    <name type="scientific">Polytolypa hystricis (strain UAMH7299)</name>
    <dbReference type="NCBI Taxonomy" id="1447883"/>
    <lineage>
        <taxon>Eukaryota</taxon>
        <taxon>Fungi</taxon>
        <taxon>Dikarya</taxon>
        <taxon>Ascomycota</taxon>
        <taxon>Pezizomycotina</taxon>
        <taxon>Eurotiomycetes</taxon>
        <taxon>Eurotiomycetidae</taxon>
        <taxon>Onygenales</taxon>
        <taxon>Onygenales incertae sedis</taxon>
        <taxon>Polytolypa</taxon>
    </lineage>
</organism>
<evidence type="ECO:0000313" key="1">
    <source>
        <dbReference type="EMBL" id="PGH23162.1"/>
    </source>
</evidence>
<dbReference type="InterPro" id="IPR016477">
    <property type="entry name" value="Fructo-/Ketosamine-3-kinase"/>
</dbReference>
<dbReference type="EMBL" id="PDNA01000028">
    <property type="protein sequence ID" value="PGH23162.1"/>
    <property type="molecule type" value="Genomic_DNA"/>
</dbReference>
<evidence type="ECO:0008006" key="3">
    <source>
        <dbReference type="Google" id="ProtNLM"/>
    </source>
</evidence>
<dbReference type="AlphaFoldDB" id="A0A2B7YQM5"/>
<reference evidence="1 2" key="1">
    <citation type="submission" date="2017-10" db="EMBL/GenBank/DDBJ databases">
        <title>Comparative genomics in systemic dimorphic fungi from Ajellomycetaceae.</title>
        <authorList>
            <person name="Munoz J.F."/>
            <person name="Mcewen J.G."/>
            <person name="Clay O.K."/>
            <person name="Cuomo C.A."/>
        </authorList>
    </citation>
    <scope>NUCLEOTIDE SEQUENCE [LARGE SCALE GENOMIC DNA]</scope>
    <source>
        <strain evidence="1 2">UAMH7299</strain>
    </source>
</reference>
<accession>A0A2B7YQM5</accession>
<sequence length="162" mass="18719">MRGHFVNALQIFTRQTITCAGKVFYTRILRQFFYREVAQNALLAEYQETFDNFTATATPKLLEPLQSAGRYLKPCLVHNDPWEENIGVDRATADFVAFDPSLMFAHKEYELRMWKPDIGEGHIKQYQNILRSTNQQTNGMTAISYTRSSLALPIYNITRDEG</sequence>
<dbReference type="OrthoDB" id="5772781at2759"/>
<name>A0A2B7YQM5_POLH7</name>